<evidence type="ECO:0000313" key="1">
    <source>
        <dbReference type="EMBL" id="MWR41393.1"/>
    </source>
</evidence>
<dbReference type="AlphaFoldDB" id="A0A8T5ZKT2"/>
<protein>
    <submittedName>
        <fullName evidence="1">Uncharacterized protein</fullName>
    </submittedName>
</protein>
<sequence>MLPRIRHNNFIGAVELFVKSSHTKTHSNNFFNNIQHAFREKDWVSNYDSLLTLREFFRCATQIDKNSYQVLSSKNETVNAMDKFLISFSLKDNGAEYTMTLRGSGFEYEEIPITINEYNSFMDFKNREFPLEQNRRLYAWDILQKKQSDIPKKQSDIPKRIKGYIRQAFGDVSLGYALLEDIVSKLKRGKFELQIPGGGIKECDGWYIYEKIIDDNFAIVIESLGSVLTIYGGDERFRNGSFVVLEDEDYSLIYNFLVNAGCQQVELAEQVDAIVSANLAVDSDITEEEICEKYKSTIEAFKKEQLALPVLVRRKNSYT</sequence>
<gene>
    <name evidence="1" type="ORF">GP975_25795</name>
</gene>
<proteinExistence type="predicted"/>
<name>A0A8T5ZKT2_ECOLX</name>
<accession>A0A8T5ZKT2</accession>
<dbReference type="RefSeq" id="WP_000937652.1">
    <property type="nucleotide sequence ID" value="NZ_BDPF01000005.1"/>
</dbReference>
<dbReference type="EMBL" id="WTQT01001029">
    <property type="protein sequence ID" value="MWR41393.1"/>
    <property type="molecule type" value="Genomic_DNA"/>
</dbReference>
<organism evidence="1 2">
    <name type="scientific">Escherichia coli</name>
    <dbReference type="NCBI Taxonomy" id="562"/>
    <lineage>
        <taxon>Bacteria</taxon>
        <taxon>Pseudomonadati</taxon>
        <taxon>Pseudomonadota</taxon>
        <taxon>Gammaproteobacteria</taxon>
        <taxon>Enterobacterales</taxon>
        <taxon>Enterobacteriaceae</taxon>
        <taxon>Escherichia</taxon>
    </lineage>
</organism>
<evidence type="ECO:0000313" key="2">
    <source>
        <dbReference type="Proteomes" id="UP000460875"/>
    </source>
</evidence>
<dbReference type="Proteomes" id="UP000460875">
    <property type="component" value="Unassembled WGS sequence"/>
</dbReference>
<reference evidence="1 2" key="1">
    <citation type="submission" date="2019-12" db="EMBL/GenBank/DDBJ databases">
        <title>Enteriobacteria Tanzani isolates_8377-8380.</title>
        <authorList>
            <person name="Subbiah M."/>
            <person name="Call D."/>
        </authorList>
    </citation>
    <scope>NUCLEOTIDE SEQUENCE [LARGE SCALE GENOMIC DNA]</scope>
    <source>
        <strain evidence="1 2">8379wE2</strain>
    </source>
</reference>
<comment type="caution">
    <text evidence="1">The sequence shown here is derived from an EMBL/GenBank/DDBJ whole genome shotgun (WGS) entry which is preliminary data.</text>
</comment>